<sequence>MELAFKIASEKERSEIYELAGENRREATNCVSDDNQKKMIEAYEHSAGYDAYFVCLMNEETLLGWIMIDRAYDFLTGDEVGWINDLYVKAPYRNRGYSKLLMEEAFEEFRKNGYRDVRLNVYAHNTKAMNLYEQMGFKDINKFMKISL</sequence>
<evidence type="ECO:0000313" key="4">
    <source>
        <dbReference type="EMBL" id="MBS2967699.1"/>
    </source>
</evidence>
<dbReference type="InterPro" id="IPR000182">
    <property type="entry name" value="GNAT_dom"/>
</dbReference>
<feature type="domain" description="N-acetyltransferase" evidence="3">
    <location>
        <begin position="3"/>
        <end position="148"/>
    </location>
</feature>
<dbReference type="Gene3D" id="3.40.630.30">
    <property type="match status" value="1"/>
</dbReference>
<comment type="caution">
    <text evidence="4">The sequence shown here is derived from an EMBL/GenBank/DDBJ whole genome shotgun (WGS) entry which is preliminary data.</text>
</comment>
<organism evidence="4 5">
    <name type="scientific">Metabacillus flavus</name>
    <dbReference type="NCBI Taxonomy" id="2823519"/>
    <lineage>
        <taxon>Bacteria</taxon>
        <taxon>Bacillati</taxon>
        <taxon>Bacillota</taxon>
        <taxon>Bacilli</taxon>
        <taxon>Bacillales</taxon>
        <taxon>Bacillaceae</taxon>
        <taxon>Metabacillus</taxon>
    </lineage>
</organism>
<dbReference type="Proteomes" id="UP000682403">
    <property type="component" value="Unassembled WGS sequence"/>
</dbReference>
<dbReference type="InterPro" id="IPR016181">
    <property type="entry name" value="Acyl_CoA_acyltransferase"/>
</dbReference>
<keyword evidence="1" id="KW-0808">Transferase</keyword>
<proteinExistence type="predicted"/>
<dbReference type="PROSITE" id="PS51186">
    <property type="entry name" value="GNAT"/>
    <property type="match status" value="1"/>
</dbReference>
<dbReference type="RefSeq" id="WP_211556343.1">
    <property type="nucleotide sequence ID" value="NZ_JAGVRK010000001.1"/>
</dbReference>
<dbReference type="PANTHER" id="PTHR43420">
    <property type="entry name" value="ACETYLTRANSFERASE"/>
    <property type="match status" value="1"/>
</dbReference>
<dbReference type="InterPro" id="IPR050680">
    <property type="entry name" value="YpeA/RimI_acetyltransf"/>
</dbReference>
<accession>A0ABS5LB67</accession>
<evidence type="ECO:0000313" key="5">
    <source>
        <dbReference type="Proteomes" id="UP000682403"/>
    </source>
</evidence>
<evidence type="ECO:0000259" key="3">
    <source>
        <dbReference type="PROSITE" id="PS51186"/>
    </source>
</evidence>
<evidence type="ECO:0000256" key="2">
    <source>
        <dbReference type="ARBA" id="ARBA00023315"/>
    </source>
</evidence>
<dbReference type="EMBL" id="JAGVRK010000001">
    <property type="protein sequence ID" value="MBS2967699.1"/>
    <property type="molecule type" value="Genomic_DNA"/>
</dbReference>
<keyword evidence="2" id="KW-0012">Acyltransferase</keyword>
<name>A0ABS5LB67_9BACI</name>
<reference evidence="4 5" key="1">
    <citation type="submission" date="2021-04" db="EMBL/GenBank/DDBJ databases">
        <title>Metabacillus sp. strain KIGAM252 whole genome sequence.</title>
        <authorList>
            <person name="Seo M.-J."/>
            <person name="Cho E.-S."/>
            <person name="Hwang C.Y."/>
            <person name="Yoon D.J."/>
        </authorList>
    </citation>
    <scope>NUCLEOTIDE SEQUENCE [LARGE SCALE GENOMIC DNA]</scope>
    <source>
        <strain evidence="4 5">KIGAM252</strain>
    </source>
</reference>
<protein>
    <submittedName>
        <fullName evidence="4">GNAT family N-acetyltransferase</fullName>
    </submittedName>
</protein>
<evidence type="ECO:0000256" key="1">
    <source>
        <dbReference type="ARBA" id="ARBA00022679"/>
    </source>
</evidence>
<dbReference type="CDD" id="cd04301">
    <property type="entry name" value="NAT_SF"/>
    <property type="match status" value="1"/>
</dbReference>
<dbReference type="SUPFAM" id="SSF55729">
    <property type="entry name" value="Acyl-CoA N-acyltransferases (Nat)"/>
    <property type="match status" value="1"/>
</dbReference>
<gene>
    <name evidence="4" type="ORF">J9317_02785</name>
</gene>
<keyword evidence="5" id="KW-1185">Reference proteome</keyword>
<dbReference type="Pfam" id="PF00583">
    <property type="entry name" value="Acetyltransf_1"/>
    <property type="match status" value="1"/>
</dbReference>